<protein>
    <recommendedName>
        <fullName evidence="2">Lysozyme inhibitor LprI-like N-terminal domain-containing protein</fullName>
    </recommendedName>
</protein>
<dbReference type="Proteomes" id="UP000564385">
    <property type="component" value="Unassembled WGS sequence"/>
</dbReference>
<evidence type="ECO:0000256" key="1">
    <source>
        <dbReference type="SAM" id="SignalP"/>
    </source>
</evidence>
<proteinExistence type="predicted"/>
<feature type="signal peptide" evidence="1">
    <location>
        <begin position="1"/>
        <end position="22"/>
    </location>
</feature>
<evidence type="ECO:0000259" key="2">
    <source>
        <dbReference type="Pfam" id="PF07007"/>
    </source>
</evidence>
<dbReference type="EMBL" id="JACCCU010000001">
    <property type="protein sequence ID" value="NYF89014.1"/>
    <property type="molecule type" value="Genomic_DNA"/>
</dbReference>
<comment type="caution">
    <text evidence="3">The sequence shown here is derived from an EMBL/GenBank/DDBJ whole genome shotgun (WGS) entry which is preliminary data.</text>
</comment>
<feature type="chain" id="PRO_5032898838" description="Lysozyme inhibitor LprI-like N-terminal domain-containing protein" evidence="1">
    <location>
        <begin position="23"/>
        <end position="253"/>
    </location>
</feature>
<dbReference type="InterPro" id="IPR009739">
    <property type="entry name" value="LprI-like_N"/>
</dbReference>
<reference evidence="3 4" key="1">
    <citation type="submission" date="2020-07" db="EMBL/GenBank/DDBJ databases">
        <title>Genomic Encyclopedia of Type Strains, Phase IV (KMG-V): Genome sequencing to study the core and pangenomes of soil and plant-associated prokaryotes.</title>
        <authorList>
            <person name="Whitman W."/>
        </authorList>
    </citation>
    <scope>NUCLEOTIDE SEQUENCE [LARGE SCALE GENOMIC DNA]</scope>
    <source>
        <strain evidence="3 4">M8UP22</strain>
    </source>
</reference>
<feature type="domain" description="Lysozyme inhibitor LprI-like N-terminal" evidence="2">
    <location>
        <begin position="34"/>
        <end position="89"/>
    </location>
</feature>
<gene>
    <name evidence="3" type="ORF">HDF08_001081</name>
</gene>
<keyword evidence="1" id="KW-0732">Signal</keyword>
<dbReference type="AlphaFoldDB" id="A0A852VEX7"/>
<organism evidence="3 4">
    <name type="scientific">Tunturiibacter lichenicola</name>
    <dbReference type="NCBI Taxonomy" id="2051959"/>
    <lineage>
        <taxon>Bacteria</taxon>
        <taxon>Pseudomonadati</taxon>
        <taxon>Acidobacteriota</taxon>
        <taxon>Terriglobia</taxon>
        <taxon>Terriglobales</taxon>
        <taxon>Acidobacteriaceae</taxon>
        <taxon>Tunturiibacter</taxon>
    </lineage>
</organism>
<dbReference type="Pfam" id="PF07007">
    <property type="entry name" value="LprI"/>
    <property type="match status" value="1"/>
</dbReference>
<accession>A0A852VEX7</accession>
<sequence>MFVARRLIGVGLVVAVAAPLWGQDANGQDKTLVQEDSRLNSVYQQRVAQLRADPKGLTALRKQERDWIMQRDQQCGKDAGCLTQATKAHADYFETQVKQNDPAAKAGSPIPEMIRGQWMVKKVLPTKTIACWDQKQADAMIGTELEYKADSLRWKTTTVRNLGSTAATVEAKQFAEDNSGRGSQSSQVDFSQLGIATPTVQQITIEHPDVTIQDGSAGGSMEMPGDVVMMKDSDRLVFSVCNVYFEADRAGKP</sequence>
<evidence type="ECO:0000313" key="3">
    <source>
        <dbReference type="EMBL" id="NYF89014.1"/>
    </source>
</evidence>
<dbReference type="Gene3D" id="1.20.1270.180">
    <property type="match status" value="1"/>
</dbReference>
<name>A0A852VEX7_9BACT</name>
<evidence type="ECO:0000313" key="4">
    <source>
        <dbReference type="Proteomes" id="UP000564385"/>
    </source>
</evidence>